<proteinExistence type="predicted"/>
<comment type="caution">
    <text evidence="1">The sequence shown here is derived from an EMBL/GenBank/DDBJ whole genome shotgun (WGS) entry which is preliminary data.</text>
</comment>
<reference evidence="1" key="1">
    <citation type="submission" date="2019-10" db="EMBL/GenBank/DDBJ databases">
        <title>Muricauda hadale sp. nov., a piezophilic bacterium isolated from hadopelagic water of the Mariana Trench.</title>
        <authorList>
            <person name="Wei Y."/>
        </authorList>
    </citation>
    <scope>NUCLEOTIDE SEQUENCE [LARGE SCALE GENOMIC DNA]</scope>
    <source>
        <strain evidence="1">MT-229</strain>
    </source>
</reference>
<dbReference type="OrthoDB" id="9773531at2"/>
<dbReference type="GO" id="GO:0016787">
    <property type="term" value="F:hydrolase activity"/>
    <property type="evidence" value="ECO:0007669"/>
    <property type="project" value="UniProtKB-KW"/>
</dbReference>
<dbReference type="PROSITE" id="PS51257">
    <property type="entry name" value="PROKAR_LIPOPROTEIN"/>
    <property type="match status" value="1"/>
</dbReference>
<evidence type="ECO:0000313" key="1">
    <source>
        <dbReference type="EMBL" id="KAB5489406.1"/>
    </source>
</evidence>
<dbReference type="AlphaFoldDB" id="A0A5N5IPQ5"/>
<keyword evidence="1" id="KW-0378">Hydrolase</keyword>
<name>A0A5N5IPQ5_9FLAO</name>
<dbReference type="InterPro" id="IPR055151">
    <property type="entry name" value="GH113"/>
</dbReference>
<dbReference type="InterPro" id="IPR017853">
    <property type="entry name" value="GH"/>
</dbReference>
<evidence type="ECO:0000313" key="2">
    <source>
        <dbReference type="Proteomes" id="UP000319204"/>
    </source>
</evidence>
<sequence length="337" mass="39032">MKKLVLICGLVLLSCTGHKPEKINGVSFVASREEVAQSHVDPVLDIHANFAAIMPFGFMQDPHAPNLVFDSDRQWFGETRKGAKQYIEMLHKNGVKVMLKPQIWIWKGEFTGNMAMQSEADWKALEDSYARFIMHYAGLAEETHADIYCIGTELATFVKNRPTFWTELVGKVREVYKGKLTYAANWDEYANTPFWGELDYIGVNAYFPLCERRNPTTETLRKGWQPWKTKMMALAEQMDRPILFTEFGYRSMDYTGKKPWLVDRNEEKVNLQAQADATQVLFDEFWDEDWFAGGFVWKWFTHHDRAGGLADNRFTPQNKPAESVIRQRYAPIKKSSL</sequence>
<accession>A0A5N5IPQ5</accession>
<keyword evidence="2" id="KW-1185">Reference proteome</keyword>
<gene>
    <name evidence="1" type="ORF">FOT42_008150</name>
</gene>
<dbReference type="RefSeq" id="WP_151890079.1">
    <property type="nucleotide sequence ID" value="NZ_VNIK02000004.1"/>
</dbReference>
<dbReference type="CDD" id="cd19608">
    <property type="entry name" value="GH113_mannanase-like"/>
    <property type="match status" value="1"/>
</dbReference>
<dbReference type="EMBL" id="VNIK02000004">
    <property type="protein sequence ID" value="KAB5489406.1"/>
    <property type="molecule type" value="Genomic_DNA"/>
</dbReference>
<protein>
    <submittedName>
        <fullName evidence="1">Glycoside hydrolase</fullName>
    </submittedName>
</protein>
<organism evidence="1 2">
    <name type="scientific">Flagellimonas hadalis</name>
    <dbReference type="NCBI Taxonomy" id="2597517"/>
    <lineage>
        <taxon>Bacteria</taxon>
        <taxon>Pseudomonadati</taxon>
        <taxon>Bacteroidota</taxon>
        <taxon>Flavobacteriia</taxon>
        <taxon>Flavobacteriales</taxon>
        <taxon>Flavobacteriaceae</taxon>
        <taxon>Flagellimonas</taxon>
    </lineage>
</organism>
<dbReference type="Gene3D" id="3.20.20.80">
    <property type="entry name" value="Glycosidases"/>
    <property type="match status" value="1"/>
</dbReference>
<dbReference type="SUPFAM" id="SSF51445">
    <property type="entry name" value="(Trans)glycosidases"/>
    <property type="match status" value="1"/>
</dbReference>
<dbReference type="Pfam" id="PF22612">
    <property type="entry name" value="GH113"/>
    <property type="match status" value="1"/>
</dbReference>
<dbReference type="Proteomes" id="UP000319204">
    <property type="component" value="Unassembled WGS sequence"/>
</dbReference>